<dbReference type="Proteomes" id="UP000751190">
    <property type="component" value="Unassembled WGS sequence"/>
</dbReference>
<dbReference type="OrthoDB" id="201750at2759"/>
<protein>
    <recommendedName>
        <fullName evidence="2">SnoaL-like domain-containing protein</fullName>
    </recommendedName>
</protein>
<feature type="domain" description="SnoaL-like" evidence="2">
    <location>
        <begin position="364"/>
        <end position="465"/>
    </location>
</feature>
<dbReference type="EMBL" id="JAGTXO010000003">
    <property type="protein sequence ID" value="KAG8468862.1"/>
    <property type="molecule type" value="Genomic_DNA"/>
</dbReference>
<keyword evidence="4" id="KW-1185">Reference proteome</keyword>
<keyword evidence="1" id="KW-0732">Signal</keyword>
<dbReference type="PANTHER" id="PTHR36367:SF2">
    <property type="entry name" value="TRANSMEMBRANE PROTEIN"/>
    <property type="match status" value="1"/>
</dbReference>
<feature type="signal peptide" evidence="1">
    <location>
        <begin position="1"/>
        <end position="15"/>
    </location>
</feature>
<organism evidence="3 4">
    <name type="scientific">Diacronema lutheri</name>
    <name type="common">Unicellular marine alga</name>
    <name type="synonym">Monochrysis lutheri</name>
    <dbReference type="NCBI Taxonomy" id="2081491"/>
    <lineage>
        <taxon>Eukaryota</taxon>
        <taxon>Haptista</taxon>
        <taxon>Haptophyta</taxon>
        <taxon>Pavlovophyceae</taxon>
        <taxon>Pavlovales</taxon>
        <taxon>Pavlovaceae</taxon>
        <taxon>Diacronema</taxon>
    </lineage>
</organism>
<proteinExistence type="predicted"/>
<evidence type="ECO:0000313" key="3">
    <source>
        <dbReference type="EMBL" id="KAG8468862.1"/>
    </source>
</evidence>
<name>A0A8J6CBK8_DIALT</name>
<evidence type="ECO:0000256" key="1">
    <source>
        <dbReference type="SAM" id="SignalP"/>
    </source>
</evidence>
<dbReference type="PANTHER" id="PTHR36367">
    <property type="entry name" value="TRANSMEMBRANE PROTEIN"/>
    <property type="match status" value="1"/>
</dbReference>
<dbReference type="AlphaFoldDB" id="A0A8J6CBK8"/>
<dbReference type="Gene3D" id="3.10.450.50">
    <property type="match status" value="1"/>
</dbReference>
<sequence length="498" mass="52616">MVSFVLLVACALAHRAPVAPRAPLAPRVRCVASVVGVPRFAWRSRCAPRAVADDGRDERSSRASPSAAPIAVPSQPLFSTPALVAALVAYVYFVFVSDAIPGPNALTLDPATWREAFQLSTNFWLILPLAGAGPTLHPGLEAIFNFDLIWAALFAGLLVDGRSQPRPFGPFLLAMQFLTAPVYLSYLALREPAPQRVGARALSAVERAAESRALPVVLGALGVGALAWGALGRPEFGDLARRTESLRELLSADRLGSSFLVDMAVFAVYQGALIPDDLARRGAGASTAETRRLAAIGSTVPFFGLAWYLASRPALQPLASRAGGGEQARPNAASVARAPLRARAAPVRLPWSATRDASDPAAPVRAYFDAWNRRAMVEAVDCASADVVYEDTLFAGKFVGRDALARHLDKCAAALPGSVRFVLDDVAASGELVGTRWHVELADGTPLPFARGASMYRVRDGLIVEGFDVPEPTLKTGALSLAVLSVASRVGTALGLLK</sequence>
<dbReference type="SUPFAM" id="SSF54427">
    <property type="entry name" value="NTF2-like"/>
    <property type="match status" value="1"/>
</dbReference>
<feature type="chain" id="PRO_5035242419" description="SnoaL-like domain-containing protein" evidence="1">
    <location>
        <begin position="16"/>
        <end position="498"/>
    </location>
</feature>
<evidence type="ECO:0000313" key="4">
    <source>
        <dbReference type="Proteomes" id="UP000751190"/>
    </source>
</evidence>
<evidence type="ECO:0000259" key="2">
    <source>
        <dbReference type="Pfam" id="PF12680"/>
    </source>
</evidence>
<comment type="caution">
    <text evidence="3">The sequence shown here is derived from an EMBL/GenBank/DDBJ whole genome shotgun (WGS) entry which is preliminary data.</text>
</comment>
<dbReference type="Pfam" id="PF12680">
    <property type="entry name" value="SnoaL_2"/>
    <property type="match status" value="1"/>
</dbReference>
<dbReference type="InterPro" id="IPR037401">
    <property type="entry name" value="SnoaL-like"/>
</dbReference>
<gene>
    <name evidence="3" type="ORF">KFE25_007380</name>
</gene>
<reference evidence="3" key="1">
    <citation type="submission" date="2021-05" db="EMBL/GenBank/DDBJ databases">
        <title>The genome of the haptophyte Pavlova lutheri (Diacronema luteri, Pavlovales) - a model for lipid biosynthesis in eukaryotic algae.</title>
        <authorList>
            <person name="Hulatt C.J."/>
            <person name="Posewitz M.C."/>
        </authorList>
    </citation>
    <scope>NUCLEOTIDE SEQUENCE</scope>
    <source>
        <strain evidence="3">NIVA-4/92</strain>
    </source>
</reference>
<dbReference type="InterPro" id="IPR032710">
    <property type="entry name" value="NTF2-like_dom_sf"/>
</dbReference>
<accession>A0A8J6CBK8</accession>